<sequence length="560" mass="61088">MLKNIKIMPKILLGFAALALVNILVGTVIYTSVKNLENLNSETSELLKAKEQAALYRASNEETRMLITDFVLSGDITLVEKIQESKAAQENVYTQTYNTFAVLGKDFQTQLSKINNLVISYHTEIAAKEMEYMKRPDTTNMARAIESSHDVKALLADIGSKFDELSQGINGLYDAKAEESRKVMDRVSATIIASSTLLLIMAFAAAAFFGKIIVSPLKDQMATIEKLRAREWNILVKGTDRGDEIGEMAKSLEIFRQSGMEADRLKEEQEQENILKLQRSNKIESLVNKFETDIKGLMNDLGSVAKEMQNTSSTLTNVVDETNAQTGAATIMADRAGANIQNVAAATEELTISINDISRQLQDASRSSAQAEETVDIAVSAIGNLEQSAAQINGIIRLITDIAEQTNLLALNATIESARAGEAGKGFAVVAGEVKSLATETARATEEISEKIRLLQQETGDVTKTITRISEMVRTMNQATTVVASTMEEQSVATQNIARNITEVAQGTTEMSHNLSNVNDNSRATEQAASKVLDVSQKLKEQSDRLEKGVSVFIEGIRSA</sequence>
<dbReference type="SMART" id="SM00283">
    <property type="entry name" value="MA"/>
    <property type="match status" value="1"/>
</dbReference>
<dbReference type="Pfam" id="PF00015">
    <property type="entry name" value="MCPsignal"/>
    <property type="match status" value="1"/>
</dbReference>
<evidence type="ECO:0000256" key="4">
    <source>
        <dbReference type="SAM" id="Phobius"/>
    </source>
</evidence>
<dbReference type="GO" id="GO:0007165">
    <property type="term" value="P:signal transduction"/>
    <property type="evidence" value="ECO:0007669"/>
    <property type="project" value="UniProtKB-KW"/>
</dbReference>
<evidence type="ECO:0000256" key="2">
    <source>
        <dbReference type="ARBA" id="ARBA00029447"/>
    </source>
</evidence>
<dbReference type="PRINTS" id="PR00260">
    <property type="entry name" value="CHEMTRNSDUCR"/>
</dbReference>
<dbReference type="Pfam" id="PF00672">
    <property type="entry name" value="HAMP"/>
    <property type="match status" value="1"/>
</dbReference>
<dbReference type="InterPro" id="IPR003660">
    <property type="entry name" value="HAMP_dom"/>
</dbReference>
<keyword evidence="4" id="KW-0812">Transmembrane</keyword>
<evidence type="ECO:0000313" key="6">
    <source>
        <dbReference type="EMBL" id="PZO87645.1"/>
    </source>
</evidence>
<dbReference type="SUPFAM" id="SSF58104">
    <property type="entry name" value="Methyl-accepting chemotaxis protein (MCP) signaling domain"/>
    <property type="match status" value="1"/>
</dbReference>
<keyword evidence="1 3" id="KW-0807">Transducer</keyword>
<feature type="transmembrane region" description="Helical" evidence="4">
    <location>
        <begin position="191"/>
        <end position="214"/>
    </location>
</feature>
<protein>
    <recommendedName>
        <fullName evidence="5">Methyl-accepting transducer domain-containing protein</fullName>
    </recommendedName>
</protein>
<dbReference type="Proteomes" id="UP000249557">
    <property type="component" value="Unassembled WGS sequence"/>
</dbReference>
<dbReference type="PROSITE" id="PS50111">
    <property type="entry name" value="CHEMOTAXIS_TRANSDUC_2"/>
    <property type="match status" value="1"/>
</dbReference>
<dbReference type="GO" id="GO:0016020">
    <property type="term" value="C:membrane"/>
    <property type="evidence" value="ECO:0007669"/>
    <property type="project" value="InterPro"/>
</dbReference>
<dbReference type="PANTHER" id="PTHR32089:SF112">
    <property type="entry name" value="LYSOZYME-LIKE PROTEIN-RELATED"/>
    <property type="match status" value="1"/>
</dbReference>
<dbReference type="InterPro" id="IPR004090">
    <property type="entry name" value="Chemotax_Me-accpt_rcpt"/>
</dbReference>
<keyword evidence="4" id="KW-0472">Membrane</keyword>
<evidence type="ECO:0000256" key="3">
    <source>
        <dbReference type="PROSITE-ProRule" id="PRU00284"/>
    </source>
</evidence>
<dbReference type="PANTHER" id="PTHR32089">
    <property type="entry name" value="METHYL-ACCEPTING CHEMOTAXIS PROTEIN MCPB"/>
    <property type="match status" value="1"/>
</dbReference>
<comment type="caution">
    <text evidence="6">The sequence shown here is derived from an EMBL/GenBank/DDBJ whole genome shotgun (WGS) entry which is preliminary data.</text>
</comment>
<gene>
    <name evidence="6" type="ORF">DI626_03525</name>
</gene>
<evidence type="ECO:0000313" key="7">
    <source>
        <dbReference type="Proteomes" id="UP000249557"/>
    </source>
</evidence>
<dbReference type="EMBL" id="QFNK01000048">
    <property type="protein sequence ID" value="PZO87645.1"/>
    <property type="molecule type" value="Genomic_DNA"/>
</dbReference>
<dbReference type="AlphaFoldDB" id="A0A2W5BX40"/>
<evidence type="ECO:0000259" key="5">
    <source>
        <dbReference type="PROSITE" id="PS50111"/>
    </source>
</evidence>
<name>A0A2W5BX40_9BACT</name>
<proteinExistence type="inferred from homology"/>
<dbReference type="GO" id="GO:0004888">
    <property type="term" value="F:transmembrane signaling receptor activity"/>
    <property type="evidence" value="ECO:0007669"/>
    <property type="project" value="InterPro"/>
</dbReference>
<dbReference type="InterPro" id="IPR004089">
    <property type="entry name" value="MCPsignal_dom"/>
</dbReference>
<dbReference type="Gene3D" id="6.10.340.10">
    <property type="match status" value="1"/>
</dbReference>
<evidence type="ECO:0000256" key="1">
    <source>
        <dbReference type="ARBA" id="ARBA00023224"/>
    </source>
</evidence>
<comment type="similarity">
    <text evidence="2">Belongs to the methyl-accepting chemotaxis (MCP) protein family.</text>
</comment>
<feature type="domain" description="Methyl-accepting transducer" evidence="5">
    <location>
        <begin position="304"/>
        <end position="526"/>
    </location>
</feature>
<dbReference type="GO" id="GO:0006935">
    <property type="term" value="P:chemotaxis"/>
    <property type="evidence" value="ECO:0007669"/>
    <property type="project" value="InterPro"/>
</dbReference>
<keyword evidence="4" id="KW-1133">Transmembrane helix</keyword>
<reference evidence="6 7" key="1">
    <citation type="submission" date="2017-08" db="EMBL/GenBank/DDBJ databases">
        <title>Infants hospitalized years apart are colonized by the same room-sourced microbial strains.</title>
        <authorList>
            <person name="Brooks B."/>
            <person name="Olm M.R."/>
            <person name="Firek B.A."/>
            <person name="Baker R."/>
            <person name="Thomas B.C."/>
            <person name="Morowitz M.J."/>
            <person name="Banfield J.F."/>
        </authorList>
    </citation>
    <scope>NUCLEOTIDE SEQUENCE [LARGE SCALE GENOMIC DNA]</scope>
    <source>
        <strain evidence="6">S2_018_000_R2_104</strain>
    </source>
</reference>
<dbReference type="Gene3D" id="1.10.287.950">
    <property type="entry name" value="Methyl-accepting chemotaxis protein"/>
    <property type="match status" value="1"/>
</dbReference>
<accession>A0A2W5BX40</accession>
<organism evidence="6 7">
    <name type="scientific">Micavibrio aeruginosavorus</name>
    <dbReference type="NCBI Taxonomy" id="349221"/>
    <lineage>
        <taxon>Bacteria</taxon>
        <taxon>Pseudomonadati</taxon>
        <taxon>Bdellovibrionota</taxon>
        <taxon>Bdellovibrionia</taxon>
        <taxon>Bdellovibrionales</taxon>
        <taxon>Pseudobdellovibrionaceae</taxon>
        <taxon>Micavibrio</taxon>
    </lineage>
</organism>